<dbReference type="InterPro" id="IPR001647">
    <property type="entry name" value="HTH_TetR"/>
</dbReference>
<dbReference type="PRINTS" id="PR00455">
    <property type="entry name" value="HTHTETR"/>
</dbReference>
<dbReference type="PANTHER" id="PTHR30055:SF146">
    <property type="entry name" value="HTH-TYPE TRANSCRIPTIONAL DUAL REGULATOR CECR"/>
    <property type="match status" value="1"/>
</dbReference>
<dbReference type="PROSITE" id="PS50977">
    <property type="entry name" value="HTH_TETR_2"/>
    <property type="match status" value="1"/>
</dbReference>
<dbReference type="InterPro" id="IPR050109">
    <property type="entry name" value="HTH-type_TetR-like_transc_reg"/>
</dbReference>
<dbReference type="Gene3D" id="1.10.10.60">
    <property type="entry name" value="Homeodomain-like"/>
    <property type="match status" value="1"/>
</dbReference>
<comment type="caution">
    <text evidence="4">The sequence shown here is derived from an EMBL/GenBank/DDBJ whole genome shotgun (WGS) entry which is preliminary data.</text>
</comment>
<feature type="DNA-binding region" description="H-T-H motif" evidence="2">
    <location>
        <begin position="29"/>
        <end position="48"/>
    </location>
</feature>
<name>A0ABX5LUA1_9GAMM</name>
<dbReference type="Pfam" id="PF14246">
    <property type="entry name" value="TetR_C_7"/>
    <property type="match status" value="1"/>
</dbReference>
<keyword evidence="5" id="KW-1185">Reference proteome</keyword>
<evidence type="ECO:0000313" key="4">
    <source>
        <dbReference type="EMBL" id="PXF29058.1"/>
    </source>
</evidence>
<proteinExistence type="predicted"/>
<evidence type="ECO:0000313" key="5">
    <source>
        <dbReference type="Proteomes" id="UP000248090"/>
    </source>
</evidence>
<feature type="domain" description="HTH tetR-type" evidence="3">
    <location>
        <begin position="6"/>
        <end position="66"/>
    </location>
</feature>
<evidence type="ECO:0000259" key="3">
    <source>
        <dbReference type="PROSITE" id="PS50977"/>
    </source>
</evidence>
<keyword evidence="1 2" id="KW-0238">DNA-binding</keyword>
<dbReference type="Pfam" id="PF00440">
    <property type="entry name" value="TetR_N"/>
    <property type="match status" value="1"/>
</dbReference>
<dbReference type="RefSeq" id="WP_110189533.1">
    <property type="nucleotide sequence ID" value="NZ_CP177354.1"/>
</dbReference>
<dbReference type="InterPro" id="IPR039536">
    <property type="entry name" value="TetR_C_Proteobacteria"/>
</dbReference>
<evidence type="ECO:0000256" key="1">
    <source>
        <dbReference type="ARBA" id="ARBA00023125"/>
    </source>
</evidence>
<dbReference type="PANTHER" id="PTHR30055">
    <property type="entry name" value="HTH-TYPE TRANSCRIPTIONAL REGULATOR RUTR"/>
    <property type="match status" value="1"/>
</dbReference>
<dbReference type="SUPFAM" id="SSF46689">
    <property type="entry name" value="Homeodomain-like"/>
    <property type="match status" value="1"/>
</dbReference>
<reference evidence="4 5" key="1">
    <citation type="submission" date="2015-03" db="EMBL/GenBank/DDBJ databases">
        <authorList>
            <person name="Krishnan R."/>
            <person name="Midha S."/>
            <person name="Patil P.B."/>
            <person name="Rameshkumar N."/>
        </authorList>
    </citation>
    <scope>NUCLEOTIDE SEQUENCE [LARGE SCALE GENOMIC DNA]</scope>
    <source>
        <strain evidence="4 5">L1E11</strain>
    </source>
</reference>
<evidence type="ECO:0000256" key="2">
    <source>
        <dbReference type="PROSITE-ProRule" id="PRU00335"/>
    </source>
</evidence>
<dbReference type="Proteomes" id="UP000248090">
    <property type="component" value="Unassembled WGS sequence"/>
</dbReference>
<protein>
    <recommendedName>
        <fullName evidence="3">HTH tetR-type domain-containing protein</fullName>
    </recommendedName>
</protein>
<dbReference type="EMBL" id="LAPT01000128">
    <property type="protein sequence ID" value="PXF29058.1"/>
    <property type="molecule type" value="Genomic_DNA"/>
</dbReference>
<sequence length="199" mass="22158">MRIKSETRRKAIVQGASEVFLEKGYAPTVMAEIASRVGVSKPTLYSYFPSKEELFLEVIKTLVAERLSSAFEPLIEGQDLSDILQTFGQQYLTNVLKPDIVTLRGIMMTEAQRTGIGPRLYKEGPGQEVDKLAFFLAKEMLAGRLRPGRPETAAAHLLGMFESEYQEFMLGATDTLPTQERINQSVADAVSMFLRGYAP</sequence>
<gene>
    <name evidence="4" type="ORF">WH50_22755</name>
</gene>
<dbReference type="Gene3D" id="1.10.357.10">
    <property type="entry name" value="Tetracycline Repressor, domain 2"/>
    <property type="match status" value="1"/>
</dbReference>
<organism evidence="4 5">
    <name type="scientific">Pokkaliibacter plantistimulans</name>
    <dbReference type="NCBI Taxonomy" id="1635171"/>
    <lineage>
        <taxon>Bacteria</taxon>
        <taxon>Pseudomonadati</taxon>
        <taxon>Pseudomonadota</taxon>
        <taxon>Gammaproteobacteria</taxon>
        <taxon>Oceanospirillales</taxon>
        <taxon>Balneatrichaceae</taxon>
        <taxon>Pokkaliibacter</taxon>
    </lineage>
</organism>
<dbReference type="InterPro" id="IPR009057">
    <property type="entry name" value="Homeodomain-like_sf"/>
</dbReference>
<accession>A0ABX5LUA1</accession>